<organism evidence="1 2">
    <name type="scientific">Clostridium aromativorans</name>
    <dbReference type="NCBI Taxonomy" id="2836848"/>
    <lineage>
        <taxon>Bacteria</taxon>
        <taxon>Bacillati</taxon>
        <taxon>Bacillota</taxon>
        <taxon>Clostridia</taxon>
        <taxon>Eubacteriales</taxon>
        <taxon>Clostridiaceae</taxon>
        <taxon>Clostridium</taxon>
    </lineage>
</organism>
<accession>A0ABS8N488</accession>
<dbReference type="Gene3D" id="2.30.30.240">
    <property type="entry name" value="PRC-barrel domain"/>
    <property type="match status" value="1"/>
</dbReference>
<reference evidence="1" key="1">
    <citation type="submission" date="2021-11" db="EMBL/GenBank/DDBJ databases">
        <authorList>
            <person name="Qingchun L."/>
            <person name="Dong Z."/>
            <person name="Zongwei Q."/>
            <person name="Jia Z."/>
            <person name="Duotao L."/>
        </authorList>
    </citation>
    <scope>NUCLEOTIDE SEQUENCE</scope>
    <source>
        <strain evidence="1">WLY-B-L2</strain>
    </source>
</reference>
<name>A0ABS8N488_9CLOT</name>
<dbReference type="Proteomes" id="UP001165422">
    <property type="component" value="Unassembled WGS sequence"/>
</dbReference>
<dbReference type="SUPFAM" id="SSF50346">
    <property type="entry name" value="PRC-barrel domain"/>
    <property type="match status" value="1"/>
</dbReference>
<dbReference type="RefSeq" id="WP_150356433.1">
    <property type="nucleotide sequence ID" value="NZ_JAJJPB010000006.1"/>
</dbReference>
<dbReference type="PANTHER" id="PTHR40061">
    <property type="entry name" value="SPORULATION PROTEIN YLMC-RELATED"/>
    <property type="match status" value="1"/>
</dbReference>
<evidence type="ECO:0000313" key="1">
    <source>
        <dbReference type="EMBL" id="MCC9294607.1"/>
    </source>
</evidence>
<dbReference type="InterPro" id="IPR014238">
    <property type="entry name" value="Spore_YlmC/YmxH"/>
</dbReference>
<evidence type="ECO:0000313" key="2">
    <source>
        <dbReference type="Proteomes" id="UP001165422"/>
    </source>
</evidence>
<proteinExistence type="predicted"/>
<comment type="caution">
    <text evidence="1">The sequence shown here is derived from an EMBL/GenBank/DDBJ whole genome shotgun (WGS) entry which is preliminary data.</text>
</comment>
<gene>
    <name evidence="1" type="ORF">LN736_07025</name>
</gene>
<protein>
    <submittedName>
        <fullName evidence="1">YlmC/YmxH family sporulation protein</fullName>
    </submittedName>
</protein>
<dbReference type="InterPro" id="IPR011033">
    <property type="entry name" value="PRC_barrel-like_sf"/>
</dbReference>
<dbReference type="NCBIfam" id="TIGR02888">
    <property type="entry name" value="spore_YlmC_YmxH"/>
    <property type="match status" value="1"/>
</dbReference>
<sequence length="90" mass="10552">MDQNIKYYSEMERYEIINVNDGNKYNYLGNNDIIVDSEGNLKILILSDNKTKFGIFGKSEFIEVPWEYVKKIGAKTIIIDVEEKNLKKVR</sequence>
<dbReference type="EMBL" id="JAJJPB010000006">
    <property type="protein sequence ID" value="MCC9294607.1"/>
    <property type="molecule type" value="Genomic_DNA"/>
</dbReference>
<keyword evidence="2" id="KW-1185">Reference proteome</keyword>
<dbReference type="PANTHER" id="PTHR40061:SF1">
    <property type="entry name" value="SPORULATION PROTEIN YLMC-RELATED"/>
    <property type="match status" value="1"/>
</dbReference>